<accession>A0AA88EHB1</accession>
<reference evidence="2" key="1">
    <citation type="submission" date="2023-07" db="EMBL/GenBank/DDBJ databases">
        <title>draft genome sequence of fig (Ficus carica).</title>
        <authorList>
            <person name="Takahashi T."/>
            <person name="Nishimura K."/>
        </authorList>
    </citation>
    <scope>NUCLEOTIDE SEQUENCE</scope>
</reference>
<protein>
    <submittedName>
        <fullName evidence="2">Uncharacterized protein</fullName>
    </submittedName>
</protein>
<keyword evidence="3" id="KW-1185">Reference proteome</keyword>
<feature type="compositionally biased region" description="Basic and acidic residues" evidence="1">
    <location>
        <begin position="107"/>
        <end position="117"/>
    </location>
</feature>
<evidence type="ECO:0000256" key="1">
    <source>
        <dbReference type="SAM" id="MobiDB-lite"/>
    </source>
</evidence>
<feature type="compositionally biased region" description="Polar residues" evidence="1">
    <location>
        <begin position="63"/>
        <end position="88"/>
    </location>
</feature>
<organism evidence="2 3">
    <name type="scientific">Ficus carica</name>
    <name type="common">Common fig</name>
    <dbReference type="NCBI Taxonomy" id="3494"/>
    <lineage>
        <taxon>Eukaryota</taxon>
        <taxon>Viridiplantae</taxon>
        <taxon>Streptophyta</taxon>
        <taxon>Embryophyta</taxon>
        <taxon>Tracheophyta</taxon>
        <taxon>Spermatophyta</taxon>
        <taxon>Magnoliopsida</taxon>
        <taxon>eudicotyledons</taxon>
        <taxon>Gunneridae</taxon>
        <taxon>Pentapetalae</taxon>
        <taxon>rosids</taxon>
        <taxon>fabids</taxon>
        <taxon>Rosales</taxon>
        <taxon>Moraceae</taxon>
        <taxon>Ficeae</taxon>
        <taxon>Ficus</taxon>
    </lineage>
</organism>
<gene>
    <name evidence="2" type="ORF">TIFTF001_052493</name>
</gene>
<comment type="caution">
    <text evidence="2">The sequence shown here is derived from an EMBL/GenBank/DDBJ whole genome shotgun (WGS) entry which is preliminary data.</text>
</comment>
<evidence type="ECO:0000313" key="2">
    <source>
        <dbReference type="EMBL" id="GMN74964.1"/>
    </source>
</evidence>
<name>A0AA88EHB1_FICCA</name>
<proteinExistence type="predicted"/>
<dbReference type="EMBL" id="BTGU01011072">
    <property type="protein sequence ID" value="GMN74964.1"/>
    <property type="molecule type" value="Genomic_DNA"/>
</dbReference>
<dbReference type="Proteomes" id="UP001187192">
    <property type="component" value="Unassembled WGS sequence"/>
</dbReference>
<evidence type="ECO:0000313" key="3">
    <source>
        <dbReference type="Proteomes" id="UP001187192"/>
    </source>
</evidence>
<feature type="compositionally biased region" description="Polar residues" evidence="1">
    <location>
        <begin position="1"/>
        <end position="19"/>
    </location>
</feature>
<feature type="compositionally biased region" description="Polar residues" evidence="1">
    <location>
        <begin position="30"/>
        <end position="44"/>
    </location>
</feature>
<feature type="region of interest" description="Disordered" evidence="1">
    <location>
        <begin position="1"/>
        <end position="117"/>
    </location>
</feature>
<dbReference type="AlphaFoldDB" id="A0AA88EHB1"/>
<sequence>MTNTVTDNKVADSSGSSITAGEKDGKKNEGNVSHATSENMSITNHRLRAASFSSENKIPHITKGQNGKINSTMKTVTDNKVVDSSGSCITAGEKDSKKNEGNVSHATSEKTSDQAKK</sequence>